<name>A0A8T2NC21_9TELE</name>
<evidence type="ECO:0000313" key="1">
    <source>
        <dbReference type="EMBL" id="KAG9334027.1"/>
    </source>
</evidence>
<accession>A0A8T2NC21</accession>
<comment type="caution">
    <text evidence="1">The sequence shown here is derived from an EMBL/GenBank/DDBJ whole genome shotgun (WGS) entry which is preliminary data.</text>
</comment>
<protein>
    <submittedName>
        <fullName evidence="1">Uncharacterized protein</fullName>
    </submittedName>
</protein>
<organism evidence="1 2">
    <name type="scientific">Albula glossodonta</name>
    <name type="common">roundjaw bonefish</name>
    <dbReference type="NCBI Taxonomy" id="121402"/>
    <lineage>
        <taxon>Eukaryota</taxon>
        <taxon>Metazoa</taxon>
        <taxon>Chordata</taxon>
        <taxon>Craniata</taxon>
        <taxon>Vertebrata</taxon>
        <taxon>Euteleostomi</taxon>
        <taxon>Actinopterygii</taxon>
        <taxon>Neopterygii</taxon>
        <taxon>Teleostei</taxon>
        <taxon>Albuliformes</taxon>
        <taxon>Albulidae</taxon>
        <taxon>Albula</taxon>
    </lineage>
</organism>
<gene>
    <name evidence="1" type="ORF">JZ751_009259</name>
</gene>
<dbReference type="Proteomes" id="UP000824540">
    <property type="component" value="Unassembled WGS sequence"/>
</dbReference>
<keyword evidence="2" id="KW-1185">Reference proteome</keyword>
<reference evidence="1" key="1">
    <citation type="thesis" date="2021" institute="BYU ScholarsArchive" country="Provo, UT, USA">
        <title>Applications of and Algorithms for Genome Assembly and Genomic Analyses with an Emphasis on Marine Teleosts.</title>
        <authorList>
            <person name="Pickett B.D."/>
        </authorList>
    </citation>
    <scope>NUCLEOTIDE SEQUENCE</scope>
    <source>
        <strain evidence="1">HI-2016</strain>
    </source>
</reference>
<dbReference type="AlphaFoldDB" id="A0A8T2NC21"/>
<evidence type="ECO:0000313" key="2">
    <source>
        <dbReference type="Proteomes" id="UP000824540"/>
    </source>
</evidence>
<dbReference type="EMBL" id="JAFBMS010000166">
    <property type="protein sequence ID" value="KAG9334027.1"/>
    <property type="molecule type" value="Genomic_DNA"/>
</dbReference>
<proteinExistence type="predicted"/>
<sequence length="71" mass="8031">MMFYRVPCPFSSTITDTLCWLYIKHVNKFTLYRVQKTAVMTGALVCIDFPAFSNLKRGSDLAVLLPATVKP</sequence>